<dbReference type="Proteomes" id="UP001054945">
    <property type="component" value="Unassembled WGS sequence"/>
</dbReference>
<feature type="compositionally biased region" description="Low complexity" evidence="1">
    <location>
        <begin position="27"/>
        <end position="37"/>
    </location>
</feature>
<gene>
    <name evidence="2" type="ORF">CEXT_752101</name>
</gene>
<accession>A0AAV4YBR1</accession>
<dbReference type="AlphaFoldDB" id="A0AAV4YBR1"/>
<feature type="compositionally biased region" description="Low complexity" evidence="1">
    <location>
        <begin position="1"/>
        <end position="17"/>
    </location>
</feature>
<feature type="compositionally biased region" description="Polar residues" evidence="1">
    <location>
        <begin position="328"/>
        <end position="353"/>
    </location>
</feature>
<sequence length="435" mass="47069">MDSNSGDDSSNSSSSDNSDSDSDDSSSESNDSDSSSEASDEEISKKDESQRIHSPAFFGNDPAAMRLHAERFKNFNLSGNSVIQNNLPSVASGGIQLSAPDVTVSNKSDILLSPIPSPVHPTVGPRTPPSPPKQNFSETNDKDLNFESENKSSEGNDAITQGISPRSDEPQVDELTAKLESAHLDSSVSGLIEFKDVTDRSSENKGTTAIEKDVPDSVTCNSKSSENYSIKTRQRVSAESSAKKLKSDGDNSSENNQNSDVAIAKLKHPRACRSPERSPIPDDHNKTSETAEELPARTVGRPSSKSSGKVLKAKKVEKLRRSARCSERASNNVQGEAQVTTQPTSENTKNSKTAGKEKHSVENLSIPINPPVELLSPIPQDPPIITKVSDSAIPRKNRRKGRRPKILVVIPLNKILRMPVKLMPNPIKKTAKKQF</sequence>
<name>A0AAV4YBR1_CAEEX</name>
<feature type="region of interest" description="Disordered" evidence="1">
    <location>
        <begin position="1"/>
        <end position="59"/>
    </location>
</feature>
<feature type="compositionally biased region" description="Basic and acidic residues" evidence="1">
    <location>
        <begin position="273"/>
        <end position="289"/>
    </location>
</feature>
<evidence type="ECO:0000313" key="2">
    <source>
        <dbReference type="EMBL" id="GIZ03821.1"/>
    </source>
</evidence>
<feature type="compositionally biased region" description="Basic and acidic residues" evidence="1">
    <location>
        <begin position="193"/>
        <end position="203"/>
    </location>
</feature>
<proteinExistence type="predicted"/>
<feature type="compositionally biased region" description="Polar residues" evidence="1">
    <location>
        <begin position="218"/>
        <end position="240"/>
    </location>
</feature>
<feature type="compositionally biased region" description="Polar residues" evidence="1">
    <location>
        <begin position="155"/>
        <end position="164"/>
    </location>
</feature>
<reference evidence="2 3" key="1">
    <citation type="submission" date="2021-06" db="EMBL/GenBank/DDBJ databases">
        <title>Caerostris extrusa draft genome.</title>
        <authorList>
            <person name="Kono N."/>
            <person name="Arakawa K."/>
        </authorList>
    </citation>
    <scope>NUCLEOTIDE SEQUENCE [LARGE SCALE GENOMIC DNA]</scope>
</reference>
<feature type="compositionally biased region" description="Basic and acidic residues" evidence="1">
    <location>
        <begin position="314"/>
        <end position="327"/>
    </location>
</feature>
<dbReference type="EMBL" id="BPLR01001655">
    <property type="protein sequence ID" value="GIZ03821.1"/>
    <property type="molecule type" value="Genomic_DNA"/>
</dbReference>
<evidence type="ECO:0000313" key="3">
    <source>
        <dbReference type="Proteomes" id="UP001054945"/>
    </source>
</evidence>
<feature type="compositionally biased region" description="Basic and acidic residues" evidence="1">
    <location>
        <begin position="139"/>
        <end position="154"/>
    </location>
</feature>
<comment type="caution">
    <text evidence="2">The sequence shown here is derived from an EMBL/GenBank/DDBJ whole genome shotgun (WGS) entry which is preliminary data.</text>
</comment>
<organism evidence="2 3">
    <name type="scientific">Caerostris extrusa</name>
    <name type="common">Bark spider</name>
    <name type="synonym">Caerostris bankana</name>
    <dbReference type="NCBI Taxonomy" id="172846"/>
    <lineage>
        <taxon>Eukaryota</taxon>
        <taxon>Metazoa</taxon>
        <taxon>Ecdysozoa</taxon>
        <taxon>Arthropoda</taxon>
        <taxon>Chelicerata</taxon>
        <taxon>Arachnida</taxon>
        <taxon>Araneae</taxon>
        <taxon>Araneomorphae</taxon>
        <taxon>Entelegynae</taxon>
        <taxon>Araneoidea</taxon>
        <taxon>Araneidae</taxon>
        <taxon>Caerostris</taxon>
    </lineage>
</organism>
<feature type="compositionally biased region" description="Polar residues" evidence="1">
    <location>
        <begin position="250"/>
        <end position="260"/>
    </location>
</feature>
<feature type="compositionally biased region" description="Basic and acidic residues" evidence="1">
    <location>
        <begin position="42"/>
        <end position="51"/>
    </location>
</feature>
<keyword evidence="3" id="KW-1185">Reference proteome</keyword>
<protein>
    <submittedName>
        <fullName evidence="2">Uncharacterized protein</fullName>
    </submittedName>
</protein>
<evidence type="ECO:0000256" key="1">
    <source>
        <dbReference type="SAM" id="MobiDB-lite"/>
    </source>
</evidence>
<feature type="region of interest" description="Disordered" evidence="1">
    <location>
        <begin position="109"/>
        <end position="363"/>
    </location>
</feature>